<dbReference type="InterPro" id="IPR010982">
    <property type="entry name" value="Lambda_DNA-bd_dom_sf"/>
</dbReference>
<gene>
    <name evidence="2" type="ORF">GCM10010521_04190</name>
</gene>
<dbReference type="Gene3D" id="1.10.260.40">
    <property type="entry name" value="lambda repressor-like DNA-binding domains"/>
    <property type="match status" value="1"/>
</dbReference>
<feature type="domain" description="HTH cro/C1-type" evidence="1">
    <location>
        <begin position="115"/>
        <end position="155"/>
    </location>
</feature>
<dbReference type="Pfam" id="PF13560">
    <property type="entry name" value="HTH_31"/>
    <property type="match status" value="1"/>
</dbReference>
<dbReference type="EMBL" id="BAAAVM010000003">
    <property type="protein sequence ID" value="GAA3119926.1"/>
    <property type="molecule type" value="Genomic_DNA"/>
</dbReference>
<evidence type="ECO:0000313" key="3">
    <source>
        <dbReference type="Proteomes" id="UP001500893"/>
    </source>
</evidence>
<keyword evidence="3" id="KW-1185">Reference proteome</keyword>
<comment type="caution">
    <text evidence="2">The sequence shown here is derived from an EMBL/GenBank/DDBJ whole genome shotgun (WGS) entry which is preliminary data.</text>
</comment>
<dbReference type="Pfam" id="PF19054">
    <property type="entry name" value="DUF5753"/>
    <property type="match status" value="1"/>
</dbReference>
<dbReference type="SMART" id="SM00530">
    <property type="entry name" value="HTH_XRE"/>
    <property type="match status" value="1"/>
</dbReference>
<dbReference type="InterPro" id="IPR043917">
    <property type="entry name" value="DUF5753"/>
</dbReference>
<sequence>MLLAEQPGEAGPAWRGGQADAEVRDVPVVLVFRGSRFLIHVTERGGVCFREGSDYACTYGDCPGFVSAVPPVSGVVRVRVRAAGGAMGEGVDEAGWDVEPGDEIEPVVQAVGRLLKVCREAAGVSVPELAEAMGYGEDMIRKIERGARIPRPELLDRADTFLKAQGHLRAFTEDMKKARYPKKVRELAEMEGRAVEMLLYSNHNIHGLLQTEEYARALLRTWRPAYSPDQLERMLAGRMARKSVFDRSPAPEFSFVQEEVTLRRPVGDTMVLRRQLEHMLEVAKLPFVELQVMPTARANHPGTGGLIEVLKFLDGTAVGRTDGDFSGRPVSNPRQLRVLDLRYGIIRAQALTPEESLVFIEQALGEL</sequence>
<organism evidence="2 3">
    <name type="scientific">Streptomyces rameus</name>
    <dbReference type="NCBI Taxonomy" id="68261"/>
    <lineage>
        <taxon>Bacteria</taxon>
        <taxon>Bacillati</taxon>
        <taxon>Actinomycetota</taxon>
        <taxon>Actinomycetes</taxon>
        <taxon>Kitasatosporales</taxon>
        <taxon>Streptomycetaceae</taxon>
        <taxon>Streptomyces</taxon>
    </lineage>
</organism>
<evidence type="ECO:0000313" key="2">
    <source>
        <dbReference type="EMBL" id="GAA3119926.1"/>
    </source>
</evidence>
<accession>A0ABP6MMW4</accession>
<reference evidence="3" key="1">
    <citation type="journal article" date="2019" name="Int. J. Syst. Evol. Microbiol.">
        <title>The Global Catalogue of Microorganisms (GCM) 10K type strain sequencing project: providing services to taxonomists for standard genome sequencing and annotation.</title>
        <authorList>
            <consortium name="The Broad Institute Genomics Platform"/>
            <consortium name="The Broad Institute Genome Sequencing Center for Infectious Disease"/>
            <person name="Wu L."/>
            <person name="Ma J."/>
        </authorList>
    </citation>
    <scope>NUCLEOTIDE SEQUENCE [LARGE SCALE GENOMIC DNA]</scope>
    <source>
        <strain evidence="3">JCM 11574</strain>
    </source>
</reference>
<dbReference type="InterPro" id="IPR001387">
    <property type="entry name" value="Cro/C1-type_HTH"/>
</dbReference>
<dbReference type="PROSITE" id="PS50943">
    <property type="entry name" value="HTH_CROC1"/>
    <property type="match status" value="1"/>
</dbReference>
<evidence type="ECO:0000259" key="1">
    <source>
        <dbReference type="PROSITE" id="PS50943"/>
    </source>
</evidence>
<protein>
    <recommendedName>
        <fullName evidence="1">HTH cro/C1-type domain-containing protein</fullName>
    </recommendedName>
</protein>
<dbReference type="SUPFAM" id="SSF47413">
    <property type="entry name" value="lambda repressor-like DNA-binding domains"/>
    <property type="match status" value="1"/>
</dbReference>
<name>A0ABP6MMW4_9ACTN</name>
<dbReference type="Proteomes" id="UP001500893">
    <property type="component" value="Unassembled WGS sequence"/>
</dbReference>
<proteinExistence type="predicted"/>
<dbReference type="CDD" id="cd00093">
    <property type="entry name" value="HTH_XRE"/>
    <property type="match status" value="1"/>
</dbReference>